<protein>
    <submittedName>
        <fullName evidence="1">Uncharacterized protein</fullName>
    </submittedName>
</protein>
<reference evidence="1 2" key="1">
    <citation type="submission" date="2018-02" db="EMBL/GenBank/DDBJ databases">
        <title>Acinetobacter baumanii whole genome sequence.</title>
        <authorList>
            <person name="Qasim Z.J."/>
        </authorList>
    </citation>
    <scope>NUCLEOTIDE SEQUENCE [LARGE SCALE GENOMIC DNA]</scope>
    <source>
        <strain evidence="1 2">ZQ8</strain>
    </source>
</reference>
<gene>
    <name evidence="1" type="ORF">CV954_012830</name>
</gene>
<proteinExistence type="predicted"/>
<comment type="caution">
    <text evidence="1">The sequence shown here is derived from an EMBL/GenBank/DDBJ whole genome shotgun (WGS) entry which is preliminary data.</text>
</comment>
<organism evidence="1 2">
    <name type="scientific">Acinetobacter baumannii</name>
    <dbReference type="NCBI Taxonomy" id="470"/>
    <lineage>
        <taxon>Bacteria</taxon>
        <taxon>Pseudomonadati</taxon>
        <taxon>Pseudomonadota</taxon>
        <taxon>Gammaproteobacteria</taxon>
        <taxon>Moraxellales</taxon>
        <taxon>Moraxellaceae</taxon>
        <taxon>Acinetobacter</taxon>
        <taxon>Acinetobacter calcoaceticus/baumannii complex</taxon>
    </lineage>
</organism>
<evidence type="ECO:0000313" key="2">
    <source>
        <dbReference type="Proteomes" id="UP000233757"/>
    </source>
</evidence>
<dbReference type="RefSeq" id="WP_000117454.1">
    <property type="nucleotide sequence ID" value="NZ_PHJU02000027.1"/>
</dbReference>
<name>A0AA44XP11_ACIBA</name>
<dbReference type="AlphaFoldDB" id="A0AA44XP11"/>
<dbReference type="Proteomes" id="UP000233757">
    <property type="component" value="Unassembled WGS sequence"/>
</dbReference>
<accession>A0AA44XP11</accession>
<sequence>MSVTLKLTDILSESFFKQNTPFEDINDFVQKAGVTIESVEDYQALEESESFNKFIRENTNYTSFSDMKGKAAANYVRNRVLRNLK</sequence>
<dbReference type="EMBL" id="PHJU02000027">
    <property type="protein sequence ID" value="PQL82453.1"/>
    <property type="molecule type" value="Genomic_DNA"/>
</dbReference>
<evidence type="ECO:0000313" key="1">
    <source>
        <dbReference type="EMBL" id="PQL82453.1"/>
    </source>
</evidence>